<dbReference type="SMART" id="SM00091">
    <property type="entry name" value="PAS"/>
    <property type="match status" value="1"/>
</dbReference>
<evidence type="ECO:0000256" key="3">
    <source>
        <dbReference type="ARBA" id="ARBA00022553"/>
    </source>
</evidence>
<evidence type="ECO:0000313" key="10">
    <source>
        <dbReference type="Proteomes" id="UP000515369"/>
    </source>
</evidence>
<accession>A0A7G5GXM5</accession>
<dbReference type="GO" id="GO:0000155">
    <property type="term" value="F:phosphorelay sensor kinase activity"/>
    <property type="evidence" value="ECO:0007669"/>
    <property type="project" value="InterPro"/>
</dbReference>
<dbReference type="InterPro" id="IPR003661">
    <property type="entry name" value="HisK_dim/P_dom"/>
</dbReference>
<dbReference type="CDD" id="cd00082">
    <property type="entry name" value="HisKA"/>
    <property type="match status" value="1"/>
</dbReference>
<dbReference type="InterPro" id="IPR005467">
    <property type="entry name" value="His_kinase_dom"/>
</dbReference>
<evidence type="ECO:0000256" key="5">
    <source>
        <dbReference type="ARBA" id="ARBA00022777"/>
    </source>
</evidence>
<evidence type="ECO:0000256" key="1">
    <source>
        <dbReference type="ARBA" id="ARBA00000085"/>
    </source>
</evidence>
<dbReference type="InterPro" id="IPR052162">
    <property type="entry name" value="Sensor_kinase/Photoreceptor"/>
</dbReference>
<dbReference type="Pfam" id="PF02518">
    <property type="entry name" value="HATPase_c"/>
    <property type="match status" value="1"/>
</dbReference>
<keyword evidence="10" id="KW-1185">Reference proteome</keyword>
<dbReference type="InterPro" id="IPR036097">
    <property type="entry name" value="HisK_dim/P_sf"/>
</dbReference>
<reference evidence="9 10" key="1">
    <citation type="submission" date="2020-07" db="EMBL/GenBank/DDBJ databases">
        <title>Spirosoma foliorum sp. nov., isolated from the leaves on the Nejang mountain Korea, Republic of.</title>
        <authorList>
            <person name="Ho H."/>
            <person name="Lee Y.-J."/>
            <person name="Nurcahyanto D.-A."/>
            <person name="Kim S.-G."/>
        </authorList>
    </citation>
    <scope>NUCLEOTIDE SEQUENCE [LARGE SCALE GENOMIC DNA]</scope>
    <source>
        <strain evidence="9 10">PL0136</strain>
    </source>
</reference>
<dbReference type="InterPro" id="IPR035965">
    <property type="entry name" value="PAS-like_dom_sf"/>
</dbReference>
<dbReference type="EMBL" id="CP059732">
    <property type="protein sequence ID" value="QMW03617.1"/>
    <property type="molecule type" value="Genomic_DNA"/>
</dbReference>
<dbReference type="SUPFAM" id="SSF47384">
    <property type="entry name" value="Homodimeric domain of signal transducing histidine kinase"/>
    <property type="match status" value="1"/>
</dbReference>
<keyword evidence="6" id="KW-0175">Coiled coil</keyword>
<comment type="catalytic activity">
    <reaction evidence="1">
        <text>ATP + protein L-histidine = ADP + protein N-phospho-L-histidine.</text>
        <dbReference type="EC" id="2.7.13.3"/>
    </reaction>
</comment>
<dbReference type="Gene3D" id="3.30.565.10">
    <property type="entry name" value="Histidine kinase-like ATPase, C-terminal domain"/>
    <property type="match status" value="1"/>
</dbReference>
<gene>
    <name evidence="9" type="ORF">H3H32_01220</name>
</gene>
<sequence>MEELIKISLDNEMDLILAHKRAMKLAELVGLSLASQTTFATAVSEVARYAIEQGTGPLLSLSTDRLRGKQFLVAVIEDKNLPVANPLNQGLLYAQRLVEKMEITNTGKGGKIILYYSLPTSRKPSPEQIDYWRAQFDVNHSLSAYDEIKRKNEQLQELALRLQASEQHYQRVTNSLPLLIFTANQAGQLLYTNSWLTELTGHTLQAINQTKWAKIIHPSDYEGFWALWNKQAANYLPFQYECRLRDAATQTYLWHLFTAQPVKSDVEKVAAWTGFVVNIHAQTLVTQTLRQNEELAQAKEKLEQSQRELESTVRELNRSNEDLSQFAYIASHDLQEPLRKIQQFGDLLQTRNNELSGDSRTYLGRMQSAANRMSVLIKDLLSFSRLSTRREAPVPVALTALINNCLENLSLPIEETQAQIHIHTLPIIEGEASQLGQLFQNLLSNALKFHQQDVPPQIHIQSQEIASADLPDTIKPARQSSLYHRIEVRDNGIGFDEKYLDRIFQVFQRLHGKNEFEGTGVGLAICQKVANNHGGAITATSQPGEGSTFQVYLPIIQVAR</sequence>
<dbReference type="Gene3D" id="1.10.287.130">
    <property type="match status" value="1"/>
</dbReference>
<dbReference type="PROSITE" id="PS50112">
    <property type="entry name" value="PAS"/>
    <property type="match status" value="1"/>
</dbReference>
<dbReference type="KEGG" id="sfol:H3H32_01220"/>
<dbReference type="CDD" id="cd00130">
    <property type="entry name" value="PAS"/>
    <property type="match status" value="1"/>
</dbReference>
<dbReference type="PANTHER" id="PTHR43304:SF1">
    <property type="entry name" value="PAC DOMAIN-CONTAINING PROTEIN"/>
    <property type="match status" value="1"/>
</dbReference>
<dbReference type="PROSITE" id="PS50109">
    <property type="entry name" value="HIS_KIN"/>
    <property type="match status" value="1"/>
</dbReference>
<keyword evidence="3" id="KW-0597">Phosphoprotein</keyword>
<name>A0A7G5GXM5_9BACT</name>
<evidence type="ECO:0000256" key="4">
    <source>
        <dbReference type="ARBA" id="ARBA00022679"/>
    </source>
</evidence>
<organism evidence="9 10">
    <name type="scientific">Spirosoma foliorum</name>
    <dbReference type="NCBI Taxonomy" id="2710596"/>
    <lineage>
        <taxon>Bacteria</taxon>
        <taxon>Pseudomonadati</taxon>
        <taxon>Bacteroidota</taxon>
        <taxon>Cytophagia</taxon>
        <taxon>Cytophagales</taxon>
        <taxon>Cytophagaceae</taxon>
        <taxon>Spirosoma</taxon>
    </lineage>
</organism>
<dbReference type="InterPro" id="IPR036890">
    <property type="entry name" value="HATPase_C_sf"/>
</dbReference>
<dbReference type="InterPro" id="IPR013655">
    <property type="entry name" value="PAS_fold_3"/>
</dbReference>
<dbReference type="AlphaFoldDB" id="A0A7G5GXM5"/>
<dbReference type="InterPro" id="IPR003594">
    <property type="entry name" value="HATPase_dom"/>
</dbReference>
<feature type="domain" description="PAS" evidence="8">
    <location>
        <begin position="165"/>
        <end position="222"/>
    </location>
</feature>
<feature type="coiled-coil region" evidence="6">
    <location>
        <begin position="285"/>
        <end position="322"/>
    </location>
</feature>
<keyword evidence="5" id="KW-0418">Kinase</keyword>
<dbReference type="InterPro" id="IPR004358">
    <property type="entry name" value="Sig_transdc_His_kin-like_C"/>
</dbReference>
<dbReference type="RefSeq" id="WP_182460874.1">
    <property type="nucleotide sequence ID" value="NZ_CP059732.1"/>
</dbReference>
<dbReference type="Pfam" id="PF00512">
    <property type="entry name" value="HisKA"/>
    <property type="match status" value="1"/>
</dbReference>
<dbReference type="Gene3D" id="3.30.450.20">
    <property type="entry name" value="PAS domain"/>
    <property type="match status" value="1"/>
</dbReference>
<dbReference type="SUPFAM" id="SSF55785">
    <property type="entry name" value="PYP-like sensor domain (PAS domain)"/>
    <property type="match status" value="1"/>
</dbReference>
<protein>
    <recommendedName>
        <fullName evidence="2">histidine kinase</fullName>
        <ecNumber evidence="2">2.7.13.3</ecNumber>
    </recommendedName>
</protein>
<dbReference type="SUPFAM" id="SSF55874">
    <property type="entry name" value="ATPase domain of HSP90 chaperone/DNA topoisomerase II/histidine kinase"/>
    <property type="match status" value="1"/>
</dbReference>
<feature type="domain" description="Histidine kinase" evidence="7">
    <location>
        <begin position="329"/>
        <end position="557"/>
    </location>
</feature>
<evidence type="ECO:0000313" key="9">
    <source>
        <dbReference type="EMBL" id="QMW03617.1"/>
    </source>
</evidence>
<evidence type="ECO:0000259" key="7">
    <source>
        <dbReference type="PROSITE" id="PS50109"/>
    </source>
</evidence>
<dbReference type="NCBIfam" id="TIGR00229">
    <property type="entry name" value="sensory_box"/>
    <property type="match status" value="1"/>
</dbReference>
<dbReference type="EC" id="2.7.13.3" evidence="2"/>
<dbReference type="SMART" id="SM00388">
    <property type="entry name" value="HisKA"/>
    <property type="match status" value="1"/>
</dbReference>
<dbReference type="InterPro" id="IPR000014">
    <property type="entry name" value="PAS"/>
</dbReference>
<evidence type="ECO:0000259" key="8">
    <source>
        <dbReference type="PROSITE" id="PS50112"/>
    </source>
</evidence>
<dbReference type="Proteomes" id="UP000515369">
    <property type="component" value="Chromosome"/>
</dbReference>
<dbReference type="PRINTS" id="PR00344">
    <property type="entry name" value="BCTRLSENSOR"/>
</dbReference>
<proteinExistence type="predicted"/>
<evidence type="ECO:0000256" key="6">
    <source>
        <dbReference type="SAM" id="Coils"/>
    </source>
</evidence>
<dbReference type="Pfam" id="PF08447">
    <property type="entry name" value="PAS_3"/>
    <property type="match status" value="1"/>
</dbReference>
<dbReference type="FunFam" id="3.30.565.10:FF:000006">
    <property type="entry name" value="Sensor histidine kinase WalK"/>
    <property type="match status" value="1"/>
</dbReference>
<evidence type="ECO:0000256" key="2">
    <source>
        <dbReference type="ARBA" id="ARBA00012438"/>
    </source>
</evidence>
<keyword evidence="4" id="KW-0808">Transferase</keyword>
<dbReference type="SMART" id="SM00387">
    <property type="entry name" value="HATPase_c"/>
    <property type="match status" value="1"/>
</dbReference>
<dbReference type="PANTHER" id="PTHR43304">
    <property type="entry name" value="PHYTOCHROME-LIKE PROTEIN CPH1"/>
    <property type="match status" value="1"/>
</dbReference>